<dbReference type="SUPFAM" id="SSF47005">
    <property type="entry name" value="Peripheral subunit-binding domain of 2-oxo acid dehydrogenase complex"/>
    <property type="match status" value="1"/>
</dbReference>
<protein>
    <recommendedName>
        <fullName evidence="6">Dihydrolipoamide acetyltransferase component of pyruvate dehydrogenase complex</fullName>
        <ecNumber evidence="6">2.3.1.-</ecNumber>
    </recommendedName>
</protein>
<dbReference type="EC" id="2.3.1.-" evidence="6"/>
<dbReference type="InterPro" id="IPR001078">
    <property type="entry name" value="2-oxoacid_DH_actylTfrase"/>
</dbReference>
<dbReference type="Gene3D" id="4.10.320.10">
    <property type="entry name" value="E3-binding domain"/>
    <property type="match status" value="1"/>
</dbReference>
<keyword evidence="4 6" id="KW-0450">Lipoyl</keyword>
<dbReference type="Gene3D" id="2.40.50.100">
    <property type="match status" value="1"/>
</dbReference>
<evidence type="ECO:0000256" key="3">
    <source>
        <dbReference type="ARBA" id="ARBA00022679"/>
    </source>
</evidence>
<evidence type="ECO:0000256" key="5">
    <source>
        <dbReference type="ARBA" id="ARBA00023315"/>
    </source>
</evidence>
<evidence type="ECO:0000313" key="10">
    <source>
        <dbReference type="EMBL" id="GAA3700758.1"/>
    </source>
</evidence>
<dbReference type="Pfam" id="PF00364">
    <property type="entry name" value="Biotin_lipoyl"/>
    <property type="match status" value="1"/>
</dbReference>
<evidence type="ECO:0000256" key="6">
    <source>
        <dbReference type="RuleBase" id="RU003423"/>
    </source>
</evidence>
<dbReference type="InterPro" id="IPR004167">
    <property type="entry name" value="PSBD"/>
</dbReference>
<feature type="compositionally biased region" description="Low complexity" evidence="7">
    <location>
        <begin position="201"/>
        <end position="218"/>
    </location>
</feature>
<evidence type="ECO:0000259" key="9">
    <source>
        <dbReference type="PROSITE" id="PS51826"/>
    </source>
</evidence>
<dbReference type="Gene3D" id="3.30.559.10">
    <property type="entry name" value="Chloramphenicol acetyltransferase-like domain"/>
    <property type="match status" value="1"/>
</dbReference>
<dbReference type="InterPro" id="IPR011053">
    <property type="entry name" value="Single_hybrid_motif"/>
</dbReference>
<dbReference type="Pfam" id="PF02817">
    <property type="entry name" value="E3_binding"/>
    <property type="match status" value="1"/>
</dbReference>
<dbReference type="InterPro" id="IPR003016">
    <property type="entry name" value="2-oxoA_DH_lipoyl-BS"/>
</dbReference>
<dbReference type="InterPro" id="IPR000089">
    <property type="entry name" value="Biotin_lipoyl"/>
</dbReference>
<evidence type="ECO:0000256" key="1">
    <source>
        <dbReference type="ARBA" id="ARBA00001938"/>
    </source>
</evidence>
<feature type="domain" description="Peripheral subunit-binding (PSBD)" evidence="9">
    <location>
        <begin position="155"/>
        <end position="192"/>
    </location>
</feature>
<feature type="region of interest" description="Disordered" evidence="7">
    <location>
        <begin position="189"/>
        <end position="223"/>
    </location>
</feature>
<feature type="region of interest" description="Disordered" evidence="7">
    <location>
        <begin position="78"/>
        <end position="161"/>
    </location>
</feature>
<evidence type="ECO:0000313" key="11">
    <source>
        <dbReference type="Proteomes" id="UP001501536"/>
    </source>
</evidence>
<dbReference type="PROSITE" id="PS51826">
    <property type="entry name" value="PSBD"/>
    <property type="match status" value="1"/>
</dbReference>
<feature type="compositionally biased region" description="Low complexity" evidence="7">
    <location>
        <begin position="79"/>
        <end position="104"/>
    </location>
</feature>
<gene>
    <name evidence="10" type="ORF">GCM10022377_12640</name>
</gene>
<accession>A0ABP7D7L6</accession>
<dbReference type="InterPro" id="IPR036625">
    <property type="entry name" value="E3-bd_dom_sf"/>
</dbReference>
<reference evidence="11" key="1">
    <citation type="journal article" date="2019" name="Int. J. Syst. Evol. Microbiol.">
        <title>The Global Catalogue of Microorganisms (GCM) 10K type strain sequencing project: providing services to taxonomists for standard genome sequencing and annotation.</title>
        <authorList>
            <consortium name="The Broad Institute Genomics Platform"/>
            <consortium name="The Broad Institute Genome Sequencing Center for Infectious Disease"/>
            <person name="Wu L."/>
            <person name="Ma J."/>
        </authorList>
    </citation>
    <scope>NUCLEOTIDE SEQUENCE [LARGE SCALE GENOMIC DNA]</scope>
    <source>
        <strain evidence="11">JCM 16961</strain>
    </source>
</reference>
<feature type="compositionally biased region" description="Basic and acidic residues" evidence="7">
    <location>
        <begin position="189"/>
        <end position="200"/>
    </location>
</feature>
<keyword evidence="3 6" id="KW-0808">Transferase</keyword>
<evidence type="ECO:0000256" key="4">
    <source>
        <dbReference type="ARBA" id="ARBA00022823"/>
    </source>
</evidence>
<dbReference type="Proteomes" id="UP001501536">
    <property type="component" value="Unassembled WGS sequence"/>
</dbReference>
<dbReference type="SUPFAM" id="SSF51230">
    <property type="entry name" value="Single hybrid motif"/>
    <property type="match status" value="1"/>
</dbReference>
<dbReference type="PANTHER" id="PTHR43178:SF5">
    <property type="entry name" value="LIPOAMIDE ACYLTRANSFERASE COMPONENT OF BRANCHED-CHAIN ALPHA-KETO ACID DEHYDROGENASE COMPLEX, MITOCHONDRIAL"/>
    <property type="match status" value="1"/>
</dbReference>
<dbReference type="CDD" id="cd06849">
    <property type="entry name" value="lipoyl_domain"/>
    <property type="match status" value="1"/>
</dbReference>
<dbReference type="PROSITE" id="PS00189">
    <property type="entry name" value="LIPOYL"/>
    <property type="match status" value="1"/>
</dbReference>
<feature type="compositionally biased region" description="Low complexity" evidence="7">
    <location>
        <begin position="130"/>
        <end position="149"/>
    </location>
</feature>
<dbReference type="InterPro" id="IPR023213">
    <property type="entry name" value="CAT-like_dom_sf"/>
</dbReference>
<dbReference type="Pfam" id="PF00198">
    <property type="entry name" value="2-oxoacid_dh"/>
    <property type="match status" value="1"/>
</dbReference>
<dbReference type="PROSITE" id="PS50968">
    <property type="entry name" value="BIOTINYL_LIPOYL"/>
    <property type="match status" value="1"/>
</dbReference>
<evidence type="ECO:0000259" key="8">
    <source>
        <dbReference type="PROSITE" id="PS50968"/>
    </source>
</evidence>
<name>A0ABP7D7L6_9MICC</name>
<dbReference type="EMBL" id="BAABCJ010000002">
    <property type="protein sequence ID" value="GAA3700758.1"/>
    <property type="molecule type" value="Genomic_DNA"/>
</dbReference>
<dbReference type="SUPFAM" id="SSF52777">
    <property type="entry name" value="CoA-dependent acyltransferases"/>
    <property type="match status" value="1"/>
</dbReference>
<sequence>MLRIFNLPDLGEGLTESEIVAWKVAEGDRVRLNQVIADVETAKAVVELPSPYDGVVKQIYAAPGTVVEVGKPVIAFETGDAASPDAPDAGAEGAGPGAEETPAAPKREPNLVGYGATVESGRPARRRRASVAGAGAVDAGDAASSSPVAVKERPRSTPPVRKLARDLGIDLESLAGTGPQGLITRHDVESAADDSPDRTGDGPTAPARPDTAPAGPAAEGEERIRVSGVQRLMADAMVRSAFTAPHATEFLTLDVTESVELLERLRARKDFADVKLTPFTLVAKAVCLALRRSPELNSRWDADAGEIVRYSHVNLGFAAATERGLVVPNVKHAEALDLHGLAAELGRLTGAAREGRATPSDLSGGTFSITNIGVFGIDAGTPIINPPEAGILAIGQVRRQPWEHRGGIELRHVATLSLSFDHRLADGSQASRFLADVGSIMTDPGMLITLV</sequence>
<dbReference type="InterPro" id="IPR050743">
    <property type="entry name" value="2-oxoacid_DH_E2_comp"/>
</dbReference>
<comment type="similarity">
    <text evidence="2 6">Belongs to the 2-oxoacid dehydrogenase family.</text>
</comment>
<evidence type="ECO:0000256" key="2">
    <source>
        <dbReference type="ARBA" id="ARBA00007317"/>
    </source>
</evidence>
<comment type="caution">
    <text evidence="10">The sequence shown here is derived from an EMBL/GenBank/DDBJ whole genome shotgun (WGS) entry which is preliminary data.</text>
</comment>
<feature type="domain" description="Lipoyl-binding" evidence="8">
    <location>
        <begin position="2"/>
        <end position="77"/>
    </location>
</feature>
<evidence type="ECO:0000256" key="7">
    <source>
        <dbReference type="SAM" id="MobiDB-lite"/>
    </source>
</evidence>
<proteinExistence type="inferred from homology"/>
<keyword evidence="11" id="KW-1185">Reference proteome</keyword>
<dbReference type="RefSeq" id="WP_344881684.1">
    <property type="nucleotide sequence ID" value="NZ_BAABCJ010000002.1"/>
</dbReference>
<organism evidence="10 11">
    <name type="scientific">Zhihengliuella alba</name>
    <dbReference type="NCBI Taxonomy" id="547018"/>
    <lineage>
        <taxon>Bacteria</taxon>
        <taxon>Bacillati</taxon>
        <taxon>Actinomycetota</taxon>
        <taxon>Actinomycetes</taxon>
        <taxon>Micrococcales</taxon>
        <taxon>Micrococcaceae</taxon>
        <taxon>Zhihengliuella</taxon>
    </lineage>
</organism>
<dbReference type="PANTHER" id="PTHR43178">
    <property type="entry name" value="DIHYDROLIPOAMIDE ACETYLTRANSFERASE COMPONENT OF PYRUVATE DEHYDROGENASE COMPLEX"/>
    <property type="match status" value="1"/>
</dbReference>
<comment type="cofactor">
    <cofactor evidence="1 6">
        <name>(R)-lipoate</name>
        <dbReference type="ChEBI" id="CHEBI:83088"/>
    </cofactor>
</comment>
<keyword evidence="5 6" id="KW-0012">Acyltransferase</keyword>